<comment type="similarity">
    <text evidence="1">In the C-terminal section; belongs to the transposase 35 family.</text>
</comment>
<evidence type="ECO:0000256" key="1">
    <source>
        <dbReference type="ARBA" id="ARBA00008761"/>
    </source>
</evidence>
<reference evidence="6 7" key="1">
    <citation type="journal article" date="2018" name="ACS Chem. Biol.">
        <title>Ketoreductase domain dysfunction expands chemodiversity: malyngamide biosynthesis in the cyanobacterium Okeania hirsuta.</title>
        <authorList>
            <person name="Moss N.A."/>
            <person name="Leao T."/>
            <person name="Rankin M."/>
            <person name="McCullough T.M."/>
            <person name="Qu P."/>
            <person name="Korobeynikov A."/>
            <person name="Smith J.L."/>
            <person name="Gerwick L."/>
            <person name="Gerwick W.H."/>
        </authorList>
    </citation>
    <scope>NUCLEOTIDE SEQUENCE [LARGE SCALE GENOMIC DNA]</scope>
    <source>
        <strain evidence="6 7">PAB10Feb10-1</strain>
    </source>
</reference>
<keyword evidence="2" id="KW-0815">Transposition</keyword>
<protein>
    <recommendedName>
        <fullName evidence="5">Probable transposase IS891/IS1136/IS1341 domain-containing protein</fullName>
    </recommendedName>
</protein>
<evidence type="ECO:0000313" key="7">
    <source>
        <dbReference type="Proteomes" id="UP000269154"/>
    </source>
</evidence>
<dbReference type="RefSeq" id="WP_124144110.1">
    <property type="nucleotide sequence ID" value="NZ_CAWOKI010000386.1"/>
</dbReference>
<dbReference type="InterPro" id="IPR010095">
    <property type="entry name" value="Cas12f1-like_TNB"/>
</dbReference>
<dbReference type="OrthoDB" id="443538at2"/>
<gene>
    <name evidence="6" type="ORF">D5R40_21375</name>
</gene>
<feature type="domain" description="Probable transposase IS891/IS1136/IS1341" evidence="5">
    <location>
        <begin position="65"/>
        <end position="185"/>
    </location>
</feature>
<evidence type="ECO:0000259" key="5">
    <source>
        <dbReference type="Pfam" id="PF01385"/>
    </source>
</evidence>
<keyword evidence="3" id="KW-0238">DNA-binding</keyword>
<evidence type="ECO:0000256" key="3">
    <source>
        <dbReference type="ARBA" id="ARBA00023125"/>
    </source>
</evidence>
<keyword evidence="4" id="KW-0233">DNA recombination</keyword>
<proteinExistence type="inferred from homology"/>
<dbReference type="Pfam" id="PF01385">
    <property type="entry name" value="OrfB_IS605"/>
    <property type="match status" value="1"/>
</dbReference>
<dbReference type="GO" id="GO:0032196">
    <property type="term" value="P:transposition"/>
    <property type="evidence" value="ECO:0007669"/>
    <property type="project" value="UniProtKB-KW"/>
</dbReference>
<dbReference type="EMBL" id="RCBY01000142">
    <property type="protein sequence ID" value="RQH33499.1"/>
    <property type="molecule type" value="Genomic_DNA"/>
</dbReference>
<dbReference type="AlphaFoldDB" id="A0A3N6P4W0"/>
<dbReference type="InterPro" id="IPR001959">
    <property type="entry name" value="Transposase"/>
</dbReference>
<dbReference type="GO" id="GO:0006310">
    <property type="term" value="P:DNA recombination"/>
    <property type="evidence" value="ECO:0007669"/>
    <property type="project" value="UniProtKB-KW"/>
</dbReference>
<name>A0A3N6P4W0_9CYAN</name>
<dbReference type="Proteomes" id="UP000269154">
    <property type="component" value="Unassembled WGS sequence"/>
</dbReference>
<accession>A0A3N6P4W0</accession>
<organism evidence="6 7">
    <name type="scientific">Okeania hirsuta</name>
    <dbReference type="NCBI Taxonomy" id="1458930"/>
    <lineage>
        <taxon>Bacteria</taxon>
        <taxon>Bacillati</taxon>
        <taxon>Cyanobacteriota</taxon>
        <taxon>Cyanophyceae</taxon>
        <taxon>Oscillatoriophycideae</taxon>
        <taxon>Oscillatoriales</taxon>
        <taxon>Microcoleaceae</taxon>
        <taxon>Okeania</taxon>
    </lineage>
</organism>
<keyword evidence="7" id="KW-1185">Reference proteome</keyword>
<sequence>MKLPRFKKRRSKQTARFTLRGFQLHEDKVYLAKIGCFKVVWSRPLPGEPSSVTVIKDSAHRYFLSFVVEIQPQKLPESSKSVGIDLGISTLFSNGKKVDAPKPLKKRIKKYRKLSKSLSKKSNGSKQYEKARLRVAKFSFGMLRKHSKLKDTRTDFLHKLSTEIIRENQTIILEDLNVSGMMKNRKLSRAISDLGWRQFRTLLVGHTSIPCSLTGVRILSVTWHSHGEETIPYGTLARFPTEYCANILRSKTPGSEHLCLSPTWGRTAVPL</sequence>
<comment type="caution">
    <text evidence="6">The sequence shown here is derived from an EMBL/GenBank/DDBJ whole genome shotgun (WGS) entry which is preliminary data.</text>
</comment>
<evidence type="ECO:0000256" key="2">
    <source>
        <dbReference type="ARBA" id="ARBA00022578"/>
    </source>
</evidence>
<dbReference type="NCBIfam" id="TIGR01766">
    <property type="entry name" value="IS200/IS605 family accessory protein TnpB-like domain"/>
    <property type="match status" value="1"/>
</dbReference>
<evidence type="ECO:0000256" key="4">
    <source>
        <dbReference type="ARBA" id="ARBA00023172"/>
    </source>
</evidence>
<dbReference type="GO" id="GO:0003677">
    <property type="term" value="F:DNA binding"/>
    <property type="evidence" value="ECO:0007669"/>
    <property type="project" value="UniProtKB-KW"/>
</dbReference>
<dbReference type="NCBIfam" id="NF040570">
    <property type="entry name" value="guided_TnpB"/>
    <property type="match status" value="1"/>
</dbReference>
<evidence type="ECO:0000313" key="6">
    <source>
        <dbReference type="EMBL" id="RQH33499.1"/>
    </source>
</evidence>